<sequence length="51" mass="5711">MITICGVTAVIWCVILAIPFHFVLLHYSHGIKVILLVYSLTVIFEPLIVSN</sequence>
<evidence type="ECO:0000313" key="2">
    <source>
        <dbReference type="EnsemblPlants" id="KQL02350"/>
    </source>
</evidence>
<keyword evidence="1" id="KW-0812">Transmembrane</keyword>
<feature type="transmembrane region" description="Helical" evidence="1">
    <location>
        <begin position="7"/>
        <end position="25"/>
    </location>
</feature>
<dbReference type="EMBL" id="AGNK02003962">
    <property type="status" value="NOT_ANNOTATED_CDS"/>
    <property type="molecule type" value="Genomic_DNA"/>
</dbReference>
<reference evidence="3" key="1">
    <citation type="journal article" date="2012" name="Nat. Biotechnol.">
        <title>Reference genome sequence of the model plant Setaria.</title>
        <authorList>
            <person name="Bennetzen J.L."/>
            <person name="Schmutz J."/>
            <person name="Wang H."/>
            <person name="Percifield R."/>
            <person name="Hawkins J."/>
            <person name="Pontaroli A.C."/>
            <person name="Estep M."/>
            <person name="Feng L."/>
            <person name="Vaughn J.N."/>
            <person name="Grimwood J."/>
            <person name="Jenkins J."/>
            <person name="Barry K."/>
            <person name="Lindquist E."/>
            <person name="Hellsten U."/>
            <person name="Deshpande S."/>
            <person name="Wang X."/>
            <person name="Wu X."/>
            <person name="Mitros T."/>
            <person name="Triplett J."/>
            <person name="Yang X."/>
            <person name="Ye C.Y."/>
            <person name="Mauro-Herrera M."/>
            <person name="Wang L."/>
            <person name="Li P."/>
            <person name="Sharma M."/>
            <person name="Sharma R."/>
            <person name="Ronald P.C."/>
            <person name="Panaud O."/>
            <person name="Kellogg E.A."/>
            <person name="Brutnell T.P."/>
            <person name="Doust A.N."/>
            <person name="Tuskan G.A."/>
            <person name="Rokhsar D."/>
            <person name="Devos K.M."/>
        </authorList>
    </citation>
    <scope>NUCLEOTIDE SEQUENCE [LARGE SCALE GENOMIC DNA]</scope>
    <source>
        <strain evidence="3">cv. Yugu1</strain>
    </source>
</reference>
<feature type="transmembrane region" description="Helical" evidence="1">
    <location>
        <begin position="31"/>
        <end position="49"/>
    </location>
</feature>
<protein>
    <submittedName>
        <fullName evidence="2">Uncharacterized protein</fullName>
    </submittedName>
</protein>
<proteinExistence type="predicted"/>
<evidence type="ECO:0000313" key="3">
    <source>
        <dbReference type="Proteomes" id="UP000004995"/>
    </source>
</evidence>
<evidence type="ECO:0000256" key="1">
    <source>
        <dbReference type="SAM" id="Phobius"/>
    </source>
</evidence>
<dbReference type="AlphaFoldDB" id="K3YP16"/>
<dbReference type="Gramene" id="KQL02350">
    <property type="protein sequence ID" value="KQL02350"/>
    <property type="gene ID" value="SETIT_016008mg"/>
</dbReference>
<reference evidence="2" key="2">
    <citation type="submission" date="2018-08" db="UniProtKB">
        <authorList>
            <consortium name="EnsemblPlants"/>
        </authorList>
    </citation>
    <scope>IDENTIFICATION</scope>
    <source>
        <strain evidence="2">Yugu1</strain>
    </source>
</reference>
<accession>K3YP16</accession>
<dbReference type="Proteomes" id="UP000004995">
    <property type="component" value="Unassembled WGS sequence"/>
</dbReference>
<keyword evidence="3" id="KW-1185">Reference proteome</keyword>
<keyword evidence="1" id="KW-0472">Membrane</keyword>
<name>K3YP16_SETIT</name>
<organism evidence="2 3">
    <name type="scientific">Setaria italica</name>
    <name type="common">Foxtail millet</name>
    <name type="synonym">Panicum italicum</name>
    <dbReference type="NCBI Taxonomy" id="4555"/>
    <lineage>
        <taxon>Eukaryota</taxon>
        <taxon>Viridiplantae</taxon>
        <taxon>Streptophyta</taxon>
        <taxon>Embryophyta</taxon>
        <taxon>Tracheophyta</taxon>
        <taxon>Spermatophyta</taxon>
        <taxon>Magnoliopsida</taxon>
        <taxon>Liliopsida</taxon>
        <taxon>Poales</taxon>
        <taxon>Poaceae</taxon>
        <taxon>PACMAD clade</taxon>
        <taxon>Panicoideae</taxon>
        <taxon>Panicodae</taxon>
        <taxon>Paniceae</taxon>
        <taxon>Cenchrinae</taxon>
        <taxon>Setaria</taxon>
    </lineage>
</organism>
<dbReference type="EnsemblPlants" id="KQL02350">
    <property type="protein sequence ID" value="KQL02350"/>
    <property type="gene ID" value="SETIT_016008mg"/>
</dbReference>
<dbReference type="HOGENOM" id="CLU_3110018_0_0_1"/>
<keyword evidence="1" id="KW-1133">Transmembrane helix</keyword>
<dbReference type="InParanoid" id="K3YP16"/>